<dbReference type="InterPro" id="IPR022409">
    <property type="entry name" value="PKD/Chitinase_dom"/>
</dbReference>
<dbReference type="Gene3D" id="2.60.40.10">
    <property type="entry name" value="Immunoglobulins"/>
    <property type="match status" value="5"/>
</dbReference>
<organism evidence="3 4">
    <name type="scientific">Rhodocytophaga rosea</name>
    <dbReference type="NCBI Taxonomy" id="2704465"/>
    <lineage>
        <taxon>Bacteria</taxon>
        <taxon>Pseudomonadati</taxon>
        <taxon>Bacteroidota</taxon>
        <taxon>Cytophagia</taxon>
        <taxon>Cytophagales</taxon>
        <taxon>Rhodocytophagaceae</taxon>
        <taxon>Rhodocytophaga</taxon>
    </lineage>
</organism>
<dbReference type="InterPro" id="IPR029865">
    <property type="entry name" value="KIAA0319-like"/>
</dbReference>
<dbReference type="PANTHER" id="PTHR46182:SF2">
    <property type="entry name" value="FI19480P1"/>
    <property type="match status" value="1"/>
</dbReference>
<dbReference type="KEGG" id="rhoz:GXP67_15030"/>
<dbReference type="NCBIfam" id="TIGR04183">
    <property type="entry name" value="Por_Secre_tail"/>
    <property type="match status" value="1"/>
</dbReference>
<dbReference type="Pfam" id="PF07691">
    <property type="entry name" value="PA14"/>
    <property type="match status" value="1"/>
</dbReference>
<evidence type="ECO:0000259" key="2">
    <source>
        <dbReference type="PROSITE" id="PS51820"/>
    </source>
</evidence>
<dbReference type="Pfam" id="PF18962">
    <property type="entry name" value="Por_Secre_tail"/>
    <property type="match status" value="1"/>
</dbReference>
<proteinExistence type="predicted"/>
<dbReference type="GO" id="GO:0016020">
    <property type="term" value="C:membrane"/>
    <property type="evidence" value="ECO:0007669"/>
    <property type="project" value="TreeGrafter"/>
</dbReference>
<dbReference type="SMART" id="SM00758">
    <property type="entry name" value="PA14"/>
    <property type="match status" value="1"/>
</dbReference>
<dbReference type="EMBL" id="CP048222">
    <property type="protein sequence ID" value="QHT67859.1"/>
    <property type="molecule type" value="Genomic_DNA"/>
</dbReference>
<dbReference type="PANTHER" id="PTHR46182">
    <property type="entry name" value="FI19480P1"/>
    <property type="match status" value="1"/>
</dbReference>
<dbReference type="InterPro" id="IPR008929">
    <property type="entry name" value="Chondroitin_lyas"/>
</dbReference>
<gene>
    <name evidence="3" type="ORF">GXP67_15030</name>
</gene>
<dbReference type="InterPro" id="IPR026444">
    <property type="entry name" value="Secre_tail"/>
</dbReference>
<dbReference type="InterPro" id="IPR013783">
    <property type="entry name" value="Ig-like_fold"/>
</dbReference>
<dbReference type="InterPro" id="IPR011658">
    <property type="entry name" value="PA14_dom"/>
</dbReference>
<dbReference type="Pfam" id="PF17957">
    <property type="entry name" value="Big_7"/>
    <property type="match status" value="3"/>
</dbReference>
<dbReference type="Pfam" id="PF22352">
    <property type="entry name" value="K319L-like_PKD"/>
    <property type="match status" value="2"/>
</dbReference>
<evidence type="ECO:0000313" key="3">
    <source>
        <dbReference type="EMBL" id="QHT67859.1"/>
    </source>
</evidence>
<keyword evidence="1" id="KW-1133">Transmembrane helix</keyword>
<dbReference type="InterPro" id="IPR035986">
    <property type="entry name" value="PKD_dom_sf"/>
</dbReference>
<keyword evidence="4" id="KW-1185">Reference proteome</keyword>
<protein>
    <submittedName>
        <fullName evidence="3">T9SS type A sorting domain-containing protein</fullName>
    </submittedName>
</protein>
<dbReference type="SMART" id="SM00089">
    <property type="entry name" value="PKD"/>
    <property type="match status" value="3"/>
</dbReference>
<accession>A0A6C0GIU7</accession>
<dbReference type="Gene3D" id="2.60.120.1560">
    <property type="match status" value="1"/>
</dbReference>
<dbReference type="SUPFAM" id="SSF56988">
    <property type="entry name" value="Anthrax protective antigen"/>
    <property type="match status" value="1"/>
</dbReference>
<dbReference type="PROSITE" id="PS51820">
    <property type="entry name" value="PA14"/>
    <property type="match status" value="1"/>
</dbReference>
<sequence>MFKQIHGKHDKVFHIIIRDFFFLTVFVLISSTGQLFAQSGLHHSQHELDLWRQRKNEGPYKIIPSKSLTGVTVYEGGWEGLLRNKNHFLANPTQARWIVSPFPPLKTSNTPPLKASKRMCDAAFVALVENDVALANLVRDHLLWQAQELTTDFNNTTAWQRTYNHIGETEPNLMGSNWSLSHVYAYDFIKDIAEFTPEQKNSIHNWLQGMGMYYMTVARAALDLLFINPYNEDYNLSSYARSVYNNNPGVIKTHANGNVIQSLHKFYNNRRYSLIRCASMVGILLNNSFLKDRAARCFKEYFKFGMFPDGYVADYEKAFDGSGAPTDSNLGWKYSIVPLATLTEIADAFARTGDVSLFKYQTSQGALGSEGGTKSLYKGIVTFCKHVDGQTAFDDGATLHYQDGFLNDATRIINTNNAYNRDTRFTSFHDIVAAMANLFYKDNYVRGTYMRQNPGAPPFNTADVTVQIGGSDNIEIWGGGFDGMADMLFMYGQMESTYNPYTVVALSSPADQSIFTSDNNIIIEATATAPNTSISKVEFYNGATKLGESLSSPYTFTWPNPPAGNYTLTARAIDDMGAIAYSSSVEITVKLPNQAPNVSIHSPLSGTNFITPAVITIEATADDIDGTVSKVEFFEGTTLLGEDTDGSNGWTYNWTNATIGLYTLIAKVTDNEEKSATSGELSIRIKAPNQLPIVNAGDDQSINLSVNSISITGTASDSDGMIATYAWTKQSGPEVSMSGISSETLQINDLIPGAYVFRLTVTDNEDAISFDEVSILVNAAPAISITAPANNSAFIDPASVTITVNASDTDGEITKVEFYNGTTRLGEDVEAPYSYTWTNVGVNTYSITAKATDNRGAVTNSGAISILVNPAPVNQPPVANAGADITLTLPTNNVTLLGTAADPDGNTTIASTVWTKLSGPAATISGASTTSLTLTNLVEGTYVFRLTVSDNASPALTHFDEATVLVKPAPVSQSVASFSLINADTEQPIKTLVVGEQLNLATLSTKNLNIRANTNPASVGSVVFNLTGAQSKSFIDSGLPYALYGDVLGNYNAWTPVVGSYTLAATPYSASNGSGTKGTGMSISFSVVNIPPPCSASGKILREYWANISGTSLTAIPLTKTPTSTSQLSTFEAPSNVANNYGQRIRGYICAPATGSYTFYIASDDNSELYLSTDDNPVNKKRIASVTGNTNVKQWTKYSSQKSASVTLQAGRRYYIEALHKEGTGNDNLAVGWIRPGSSSIAVIPGSVLSPFINSVARIDISEGESARIAPTVYPNPFEEEITVNLEGNEDRKATITVLDVLGKVYYFNTISLSKGNNRIAIHLSSSKLKAGFYFLKIQTAIVEERVIKLIKK</sequence>
<evidence type="ECO:0000256" key="1">
    <source>
        <dbReference type="SAM" id="Phobius"/>
    </source>
</evidence>
<name>A0A6C0GIU7_9BACT</name>
<dbReference type="GO" id="GO:0031410">
    <property type="term" value="C:cytoplasmic vesicle"/>
    <property type="evidence" value="ECO:0007669"/>
    <property type="project" value="TreeGrafter"/>
</dbReference>
<evidence type="ECO:0000313" key="4">
    <source>
        <dbReference type="Proteomes" id="UP000480178"/>
    </source>
</evidence>
<dbReference type="RefSeq" id="WP_162443881.1">
    <property type="nucleotide sequence ID" value="NZ_CP048222.1"/>
</dbReference>
<feature type="transmembrane region" description="Helical" evidence="1">
    <location>
        <begin position="20"/>
        <end position="37"/>
    </location>
</feature>
<keyword evidence="1" id="KW-0812">Transmembrane</keyword>
<dbReference type="Proteomes" id="UP000480178">
    <property type="component" value="Chromosome"/>
</dbReference>
<keyword evidence="1" id="KW-0472">Membrane</keyword>
<dbReference type="InterPro" id="IPR037524">
    <property type="entry name" value="PA14/GLEYA"/>
</dbReference>
<dbReference type="SUPFAM" id="SSF49299">
    <property type="entry name" value="PKD domain"/>
    <property type="match status" value="2"/>
</dbReference>
<reference evidence="3 4" key="1">
    <citation type="submission" date="2020-01" db="EMBL/GenBank/DDBJ databases">
        <authorList>
            <person name="Kim M.K."/>
        </authorList>
    </citation>
    <scope>NUCLEOTIDE SEQUENCE [LARGE SCALE GENOMIC DNA]</scope>
    <source>
        <strain evidence="3 4">172606-1</strain>
    </source>
</reference>
<dbReference type="SUPFAM" id="SSF48230">
    <property type="entry name" value="Chondroitin AC/alginate lyase"/>
    <property type="match status" value="1"/>
</dbReference>
<feature type="domain" description="PA14" evidence="2">
    <location>
        <begin position="1095"/>
        <end position="1248"/>
    </location>
</feature>
<dbReference type="Gene3D" id="1.50.10.100">
    <property type="entry name" value="Chondroitin AC/alginate lyase"/>
    <property type="match status" value="1"/>
</dbReference>